<feature type="region of interest" description="Disordered" evidence="1">
    <location>
        <begin position="326"/>
        <end position="425"/>
    </location>
</feature>
<feature type="compositionally biased region" description="Pro residues" evidence="1">
    <location>
        <begin position="243"/>
        <end position="262"/>
    </location>
</feature>
<feature type="region of interest" description="Disordered" evidence="1">
    <location>
        <begin position="220"/>
        <end position="282"/>
    </location>
</feature>
<feature type="region of interest" description="Disordered" evidence="1">
    <location>
        <begin position="76"/>
        <end position="111"/>
    </location>
</feature>
<feature type="compositionally biased region" description="Basic and acidic residues" evidence="1">
    <location>
        <begin position="336"/>
        <end position="363"/>
    </location>
</feature>
<gene>
    <name evidence="2" type="ORF">MAUB_64270</name>
</gene>
<feature type="compositionally biased region" description="Polar residues" evidence="1">
    <location>
        <begin position="540"/>
        <end position="551"/>
    </location>
</feature>
<evidence type="ECO:0000313" key="3">
    <source>
        <dbReference type="Proteomes" id="UP000465609"/>
    </source>
</evidence>
<dbReference type="Proteomes" id="UP000465609">
    <property type="component" value="Plasmid pJCM15296"/>
</dbReference>
<evidence type="ECO:0000313" key="2">
    <source>
        <dbReference type="EMBL" id="BBX88226.1"/>
    </source>
</evidence>
<protein>
    <recommendedName>
        <fullName evidence="4">Biofilm regulator BssS</fullName>
    </recommendedName>
</protein>
<keyword evidence="3" id="KW-1185">Reference proteome</keyword>
<dbReference type="EMBL" id="AP022578">
    <property type="protein sequence ID" value="BBX88226.1"/>
    <property type="molecule type" value="Genomic_DNA"/>
</dbReference>
<organism evidence="2 3">
    <name type="scientific">Mycolicibacterium aubagnense</name>
    <dbReference type="NCBI Taxonomy" id="319707"/>
    <lineage>
        <taxon>Bacteria</taxon>
        <taxon>Bacillati</taxon>
        <taxon>Actinomycetota</taxon>
        <taxon>Actinomycetes</taxon>
        <taxon>Mycobacteriales</taxon>
        <taxon>Mycobacteriaceae</taxon>
        <taxon>Mycolicibacterium</taxon>
    </lineage>
</organism>
<keyword evidence="2" id="KW-0614">Plasmid</keyword>
<feature type="compositionally biased region" description="Low complexity" evidence="1">
    <location>
        <begin position="376"/>
        <end position="389"/>
    </location>
</feature>
<sequence length="551" mass="54385">MTTWADVAIGGLLGGVSEVLGKPIPLSPNGGQGPGAAITDRGDLSMSQRAALKYMGVDPDTASLDEINRVLELGPKAPTVPAAAPPPPPPGPATPPAPGTPPPDGMSGPAADAAKALNSALQKQHSAINDADDQLSEAILKATTSSQDGQQKLKALQQDIIDKVDKLKPTLDTPAGQQQLAEFLQGKADDISKVLKDTGLDSQAHSAILDALAAQYKAVKDGKGSGPDDGKGGKDDPQAPAAPGAPAPGGPAAPAPDAPPAGPAGTGGLPGSDPLLDGGLPSDPMMAGLGALGPAMGALGGLPGALGSMMPGGGLGGGGGGLGDLGSAIGGAIHDANSHSDNPDPTEKQHPDPLKDPGQENKPQDPTGPKSPQTEPAGNNNQGPAAAGPGAPPAGAPGAPGQVPAPPPFDPTVKLPGDTTRTVNDQALNGAGRDVLAGKSIDEAFPSHGIVLPPIGSPVTNNQVSPGSLQFGDMGEFTDHRVMALGQGTVWNDGQVVPLSHLQTGPNFLGWHRLTTPAQQPVAPVAAPPVAAPQPVSSATLTSSTTPQQPH</sequence>
<evidence type="ECO:0008006" key="4">
    <source>
        <dbReference type="Google" id="ProtNLM"/>
    </source>
</evidence>
<dbReference type="InterPro" id="IPR019710">
    <property type="entry name" value="DUF4226"/>
</dbReference>
<evidence type="ECO:0000256" key="1">
    <source>
        <dbReference type="SAM" id="MobiDB-lite"/>
    </source>
</evidence>
<name>A0ABM7IN62_9MYCO</name>
<feature type="region of interest" description="Disordered" evidence="1">
    <location>
        <begin position="520"/>
        <end position="551"/>
    </location>
</feature>
<feature type="compositionally biased region" description="Basic and acidic residues" evidence="1">
    <location>
        <begin position="220"/>
        <end position="237"/>
    </location>
</feature>
<feature type="compositionally biased region" description="Low complexity" evidence="1">
    <location>
        <begin position="271"/>
        <end position="282"/>
    </location>
</feature>
<feature type="compositionally biased region" description="Pro residues" evidence="1">
    <location>
        <begin position="83"/>
        <end position="104"/>
    </location>
</feature>
<geneLocation type="plasmid" evidence="2 3">
    <name>pJCM15296</name>
</geneLocation>
<accession>A0ABM7IN62</accession>
<reference evidence="2 3" key="1">
    <citation type="journal article" date="2019" name="Emerg. Microbes Infect.">
        <title>Comprehensive subspecies identification of 175 nontuberculous mycobacteria species based on 7547 genomic profiles.</title>
        <authorList>
            <person name="Matsumoto Y."/>
            <person name="Kinjo T."/>
            <person name="Motooka D."/>
            <person name="Nabeya D."/>
            <person name="Jung N."/>
            <person name="Uechi K."/>
            <person name="Horii T."/>
            <person name="Iida T."/>
            <person name="Fujita J."/>
            <person name="Nakamura S."/>
        </authorList>
    </citation>
    <scope>NUCLEOTIDE SEQUENCE [LARGE SCALE GENOMIC DNA]</scope>
    <source>
        <strain evidence="2 3">JCM 15296</strain>
        <plasmid evidence="2">pJCM15296</plasmid>
    </source>
</reference>
<dbReference type="Pfam" id="PF10774">
    <property type="entry name" value="DUF4226"/>
    <property type="match status" value="1"/>
</dbReference>
<proteinExistence type="predicted"/>
<dbReference type="RefSeq" id="WP_138233381.1">
    <property type="nucleotide sequence ID" value="NZ_AP022578.1"/>
</dbReference>